<accession>A0A9W6IZ42</accession>
<keyword evidence="3" id="KW-0238">DNA-binding</keyword>
<dbReference type="EMBL" id="BSFI01000001">
    <property type="protein sequence ID" value="GLK66428.1"/>
    <property type="molecule type" value="Genomic_DNA"/>
</dbReference>
<dbReference type="Gene3D" id="3.40.190.290">
    <property type="match status" value="1"/>
</dbReference>
<gene>
    <name evidence="6" type="ORF">GCM10008179_00660</name>
</gene>
<evidence type="ECO:0000256" key="2">
    <source>
        <dbReference type="ARBA" id="ARBA00023015"/>
    </source>
</evidence>
<sequence length="314" mass="33829">MGDLLKSLAWDDLRLVKAIAEARGMPGAAAALGLNHSTVFRRLGQIEGAIGATLFERRRTGYALTPAGEEMTRVAAEIDEKITAFARRVEGRAISPAGDLRVATNDSLLVHLLTPLFARFQHSCPDIRLDVVIGNGSLNLSKRDADVAIRATDNPPENLVGRRVARIAWALYGRAEDFPDAASPPGIEELRGRTWVSLGDELAAMKVVKFVRANAPEANIRYRANTVLGLAEAVEAGLGIGHLPCFIGDVRPALVRLGPPVPSFASDLWLLTHPDLRQSPRVRAFLDVMATELTAAKPMLEGEGGRRATQEAPA</sequence>
<dbReference type="SUPFAM" id="SSF46785">
    <property type="entry name" value="Winged helix' DNA-binding domain"/>
    <property type="match status" value="1"/>
</dbReference>
<organism evidence="6 7">
    <name type="scientific">Hansschlegelia plantiphila</name>
    <dbReference type="NCBI Taxonomy" id="374655"/>
    <lineage>
        <taxon>Bacteria</taxon>
        <taxon>Pseudomonadati</taxon>
        <taxon>Pseudomonadota</taxon>
        <taxon>Alphaproteobacteria</taxon>
        <taxon>Hyphomicrobiales</taxon>
        <taxon>Methylopilaceae</taxon>
        <taxon>Hansschlegelia</taxon>
    </lineage>
</organism>
<evidence type="ECO:0000256" key="1">
    <source>
        <dbReference type="ARBA" id="ARBA00009437"/>
    </source>
</evidence>
<dbReference type="PROSITE" id="PS50931">
    <property type="entry name" value="HTH_LYSR"/>
    <property type="match status" value="1"/>
</dbReference>
<comment type="similarity">
    <text evidence="1">Belongs to the LysR transcriptional regulatory family.</text>
</comment>
<evidence type="ECO:0000313" key="6">
    <source>
        <dbReference type="EMBL" id="GLK66428.1"/>
    </source>
</evidence>
<dbReference type="RefSeq" id="WP_271166694.1">
    <property type="nucleotide sequence ID" value="NZ_BSFI01000001.1"/>
</dbReference>
<dbReference type="AlphaFoldDB" id="A0A9W6IZ42"/>
<evidence type="ECO:0000313" key="7">
    <source>
        <dbReference type="Proteomes" id="UP001143372"/>
    </source>
</evidence>
<feature type="domain" description="HTH lysR-type" evidence="5">
    <location>
        <begin position="8"/>
        <end position="65"/>
    </location>
</feature>
<reference evidence="6" key="2">
    <citation type="submission" date="2023-01" db="EMBL/GenBank/DDBJ databases">
        <authorList>
            <person name="Sun Q."/>
            <person name="Evtushenko L."/>
        </authorList>
    </citation>
    <scope>NUCLEOTIDE SEQUENCE</scope>
    <source>
        <strain evidence="6">VKM B-2347</strain>
    </source>
</reference>
<reference evidence="6" key="1">
    <citation type="journal article" date="2014" name="Int. J. Syst. Evol. Microbiol.">
        <title>Complete genome sequence of Corynebacterium casei LMG S-19264T (=DSM 44701T), isolated from a smear-ripened cheese.</title>
        <authorList>
            <consortium name="US DOE Joint Genome Institute (JGI-PGF)"/>
            <person name="Walter F."/>
            <person name="Albersmeier A."/>
            <person name="Kalinowski J."/>
            <person name="Ruckert C."/>
        </authorList>
    </citation>
    <scope>NUCLEOTIDE SEQUENCE</scope>
    <source>
        <strain evidence="6">VKM B-2347</strain>
    </source>
</reference>
<dbReference type="InterPro" id="IPR036390">
    <property type="entry name" value="WH_DNA-bd_sf"/>
</dbReference>
<dbReference type="InterPro" id="IPR036388">
    <property type="entry name" value="WH-like_DNA-bd_sf"/>
</dbReference>
<dbReference type="Pfam" id="PF03466">
    <property type="entry name" value="LysR_substrate"/>
    <property type="match status" value="1"/>
</dbReference>
<dbReference type="GO" id="GO:0006351">
    <property type="term" value="P:DNA-templated transcription"/>
    <property type="evidence" value="ECO:0007669"/>
    <property type="project" value="TreeGrafter"/>
</dbReference>
<evidence type="ECO:0000256" key="4">
    <source>
        <dbReference type="ARBA" id="ARBA00023163"/>
    </source>
</evidence>
<proteinExistence type="inferred from homology"/>
<dbReference type="GO" id="GO:0003700">
    <property type="term" value="F:DNA-binding transcription factor activity"/>
    <property type="evidence" value="ECO:0007669"/>
    <property type="project" value="InterPro"/>
</dbReference>
<dbReference type="PANTHER" id="PTHR30537:SF3">
    <property type="entry name" value="TRANSCRIPTIONAL REGULATORY PROTEIN"/>
    <property type="match status" value="1"/>
</dbReference>
<evidence type="ECO:0000256" key="3">
    <source>
        <dbReference type="ARBA" id="ARBA00023125"/>
    </source>
</evidence>
<name>A0A9W6IZ42_9HYPH</name>
<dbReference type="InterPro" id="IPR058163">
    <property type="entry name" value="LysR-type_TF_proteobact-type"/>
</dbReference>
<dbReference type="SUPFAM" id="SSF53850">
    <property type="entry name" value="Periplasmic binding protein-like II"/>
    <property type="match status" value="1"/>
</dbReference>
<dbReference type="GO" id="GO:0043565">
    <property type="term" value="F:sequence-specific DNA binding"/>
    <property type="evidence" value="ECO:0007669"/>
    <property type="project" value="TreeGrafter"/>
</dbReference>
<dbReference type="PANTHER" id="PTHR30537">
    <property type="entry name" value="HTH-TYPE TRANSCRIPTIONAL REGULATOR"/>
    <property type="match status" value="1"/>
</dbReference>
<dbReference type="InterPro" id="IPR000847">
    <property type="entry name" value="LysR_HTH_N"/>
</dbReference>
<keyword evidence="4" id="KW-0804">Transcription</keyword>
<evidence type="ECO:0000259" key="5">
    <source>
        <dbReference type="PROSITE" id="PS50931"/>
    </source>
</evidence>
<dbReference type="Pfam" id="PF00126">
    <property type="entry name" value="HTH_1"/>
    <property type="match status" value="1"/>
</dbReference>
<comment type="caution">
    <text evidence="6">The sequence shown here is derived from an EMBL/GenBank/DDBJ whole genome shotgun (WGS) entry which is preliminary data.</text>
</comment>
<dbReference type="Proteomes" id="UP001143372">
    <property type="component" value="Unassembled WGS sequence"/>
</dbReference>
<dbReference type="Gene3D" id="1.10.10.10">
    <property type="entry name" value="Winged helix-like DNA-binding domain superfamily/Winged helix DNA-binding domain"/>
    <property type="match status" value="1"/>
</dbReference>
<keyword evidence="2" id="KW-0805">Transcription regulation</keyword>
<dbReference type="InterPro" id="IPR005119">
    <property type="entry name" value="LysR_subst-bd"/>
</dbReference>
<protein>
    <submittedName>
        <fullName evidence="6">LysR family transcriptional regulator</fullName>
    </submittedName>
</protein>
<keyword evidence="7" id="KW-1185">Reference proteome</keyword>